<dbReference type="EMBL" id="LZSF01000129">
    <property type="protein sequence ID" value="OBA87267.1"/>
    <property type="molecule type" value="Genomic_DNA"/>
</dbReference>
<evidence type="ECO:0000313" key="1">
    <source>
        <dbReference type="EMBL" id="OBA87267.1"/>
    </source>
</evidence>
<evidence type="ECO:0000313" key="2">
    <source>
        <dbReference type="Proteomes" id="UP000093962"/>
    </source>
</evidence>
<accession>A0A1A0MPD4</accession>
<protein>
    <submittedName>
        <fullName evidence="1">Uncharacterized protein</fullName>
    </submittedName>
</protein>
<name>A0A1A0MPD4_MYCMU</name>
<reference evidence="1 2" key="1">
    <citation type="submission" date="2016-06" db="EMBL/GenBank/DDBJ databases">
        <authorList>
            <person name="Kjaerup R.B."/>
            <person name="Dalgaard T.S."/>
            <person name="Juul-Madsen H.R."/>
        </authorList>
    </citation>
    <scope>NUCLEOTIDE SEQUENCE [LARGE SCALE GENOMIC DNA]</scope>
    <source>
        <strain evidence="1 2">1199456.5</strain>
    </source>
</reference>
<comment type="caution">
    <text evidence="1">The sequence shown here is derived from an EMBL/GenBank/DDBJ whole genome shotgun (WGS) entry which is preliminary data.</text>
</comment>
<organism evidence="1 2">
    <name type="scientific">Mycolicibacterium mucogenicum</name>
    <name type="common">Mycobacterium mucogenicum</name>
    <dbReference type="NCBI Taxonomy" id="56689"/>
    <lineage>
        <taxon>Bacteria</taxon>
        <taxon>Bacillati</taxon>
        <taxon>Actinomycetota</taxon>
        <taxon>Actinomycetes</taxon>
        <taxon>Mycobacteriales</taxon>
        <taxon>Mycobacteriaceae</taxon>
        <taxon>Mycolicibacterium</taxon>
    </lineage>
</organism>
<dbReference type="Proteomes" id="UP000093962">
    <property type="component" value="Unassembled WGS sequence"/>
</dbReference>
<sequence length="206" mass="23109">MEKAPEDRRWRSAQTFQGFLDHMEEFRRSPQCQQLQADQQAAEADLQAWLDDQSGVVVGRHGGQVPEQWEGQVDGHSFYFRERGGDWDIELDLHEQQLGITKGDLIATGTITAPGYGQSPRERAAFIVTTIRNHLRHTRTAEATACSDYAYRVEWSPADNEFVGLVAEFPSLSWLAPTEDEALRGIIKVVEQLVADDPDNGGGGRR</sequence>
<gene>
    <name evidence="1" type="ORF">A5642_20420</name>
</gene>
<dbReference type="AlphaFoldDB" id="A0A1A0MPD4"/>
<proteinExistence type="predicted"/>